<dbReference type="InterPro" id="IPR012373">
    <property type="entry name" value="Ferrdict_sens_TM"/>
</dbReference>
<evidence type="ECO:0000313" key="5">
    <source>
        <dbReference type="Proteomes" id="UP000320300"/>
    </source>
</evidence>
<keyword evidence="1" id="KW-0812">Transmembrane</keyword>
<feature type="domain" description="Protein FecR C-terminal" evidence="3">
    <location>
        <begin position="329"/>
        <end position="397"/>
    </location>
</feature>
<organism evidence="4 5">
    <name type="scientific">Pedobacter westerhofensis</name>
    <dbReference type="NCBI Taxonomy" id="425512"/>
    <lineage>
        <taxon>Bacteria</taxon>
        <taxon>Pseudomonadati</taxon>
        <taxon>Bacteroidota</taxon>
        <taxon>Sphingobacteriia</taxon>
        <taxon>Sphingobacteriales</taxon>
        <taxon>Sphingobacteriaceae</taxon>
        <taxon>Pedobacter</taxon>
    </lineage>
</organism>
<dbReference type="Gene3D" id="3.55.50.30">
    <property type="match status" value="1"/>
</dbReference>
<dbReference type="PANTHER" id="PTHR30273">
    <property type="entry name" value="PERIPLASMIC SIGNAL SENSOR AND SIGMA FACTOR ACTIVATOR FECR-RELATED"/>
    <property type="match status" value="1"/>
</dbReference>
<evidence type="ECO:0000313" key="4">
    <source>
        <dbReference type="EMBL" id="SMO39555.1"/>
    </source>
</evidence>
<feature type="transmembrane region" description="Helical" evidence="1">
    <location>
        <begin position="94"/>
        <end position="114"/>
    </location>
</feature>
<dbReference type="GO" id="GO:0016989">
    <property type="term" value="F:sigma factor antagonist activity"/>
    <property type="evidence" value="ECO:0007669"/>
    <property type="project" value="TreeGrafter"/>
</dbReference>
<proteinExistence type="predicted"/>
<evidence type="ECO:0000259" key="2">
    <source>
        <dbReference type="Pfam" id="PF04773"/>
    </source>
</evidence>
<dbReference type="EMBL" id="FXTN01000001">
    <property type="protein sequence ID" value="SMO39555.1"/>
    <property type="molecule type" value="Genomic_DNA"/>
</dbReference>
<dbReference type="AlphaFoldDB" id="A0A521AXK4"/>
<dbReference type="Pfam" id="PF16344">
    <property type="entry name" value="FecR_C"/>
    <property type="match status" value="1"/>
</dbReference>
<dbReference type="Pfam" id="PF04773">
    <property type="entry name" value="FecR"/>
    <property type="match status" value="1"/>
</dbReference>
<name>A0A521AXK4_9SPHI</name>
<dbReference type="PANTHER" id="PTHR30273:SF2">
    <property type="entry name" value="PROTEIN FECR"/>
    <property type="match status" value="1"/>
</dbReference>
<keyword evidence="1" id="KW-1133">Transmembrane helix</keyword>
<evidence type="ECO:0000259" key="3">
    <source>
        <dbReference type="Pfam" id="PF16344"/>
    </source>
</evidence>
<dbReference type="InterPro" id="IPR032508">
    <property type="entry name" value="FecR_C"/>
</dbReference>
<sequence>MEEEKFRQLLDRYIAGEASEEEQAWLESAYVNWNSKDAPRLSDSFLEKGTGEVWEVVARHALVSQNNTHLEPDVNSAHQLINPNRYERRKLTRLLPLISAAALVVISLSGILIYRQSHPSSDLTNLPASADLKPGKDKAVLILANGQKINLDQTNSGHLADQTGVSISKTADGQIVYSVPEQENISAETEYNTVLTPAGGQYLVNLPDGTKVWLNAASSLTFPTSVASVRTVKLSGEAYFEVSKITDEGKRIPFIVESAHQKIEVLGTHFNVNAYDNETSAKTTLLEGSVKINDHTVLKPGEQARVQGGSVKVTAVNAEDYTDWQRGDFILEHNDFRSIMRKIARWYDVEVIYAEDAPEKLNLGGWISRSKNISSILEVMEKTGKVHFKIEGRRVTVTK</sequence>
<evidence type="ECO:0000256" key="1">
    <source>
        <dbReference type="SAM" id="Phobius"/>
    </source>
</evidence>
<gene>
    <name evidence="4" type="ORF">SAMN06265348_101526</name>
</gene>
<dbReference type="Gene3D" id="2.60.120.1440">
    <property type="match status" value="1"/>
</dbReference>
<dbReference type="Proteomes" id="UP000320300">
    <property type="component" value="Unassembled WGS sequence"/>
</dbReference>
<keyword evidence="1" id="KW-0472">Membrane</keyword>
<dbReference type="OrthoDB" id="1099963at2"/>
<keyword evidence="5" id="KW-1185">Reference proteome</keyword>
<feature type="domain" description="FecR protein" evidence="2">
    <location>
        <begin position="193"/>
        <end position="291"/>
    </location>
</feature>
<dbReference type="InterPro" id="IPR006860">
    <property type="entry name" value="FecR"/>
</dbReference>
<reference evidence="4 5" key="1">
    <citation type="submission" date="2017-05" db="EMBL/GenBank/DDBJ databases">
        <authorList>
            <person name="Varghese N."/>
            <person name="Submissions S."/>
        </authorList>
    </citation>
    <scope>NUCLEOTIDE SEQUENCE [LARGE SCALE GENOMIC DNA]</scope>
    <source>
        <strain evidence="4 5">DSM 19036</strain>
    </source>
</reference>
<protein>
    <submittedName>
        <fullName evidence="4">FecR family protein</fullName>
    </submittedName>
</protein>
<accession>A0A521AXK4</accession>
<dbReference type="RefSeq" id="WP_142526609.1">
    <property type="nucleotide sequence ID" value="NZ_CBCSJO010000002.1"/>
</dbReference>